<dbReference type="InterPro" id="IPR029069">
    <property type="entry name" value="HotDog_dom_sf"/>
</dbReference>
<gene>
    <name evidence="4" type="ORF">V2S66_26770</name>
</gene>
<dbReference type="RefSeq" id="WP_330799246.1">
    <property type="nucleotide sequence ID" value="NZ_JAZEWV010000031.1"/>
</dbReference>
<dbReference type="SUPFAM" id="SSF54637">
    <property type="entry name" value="Thioesterase/thiol ester dehydrase-isomerase"/>
    <property type="match status" value="1"/>
</dbReference>
<organism evidence="4 5">
    <name type="scientific">Actinacidiphila polyblastidii</name>
    <dbReference type="NCBI Taxonomy" id="3110430"/>
    <lineage>
        <taxon>Bacteria</taxon>
        <taxon>Bacillati</taxon>
        <taxon>Actinomycetota</taxon>
        <taxon>Actinomycetes</taxon>
        <taxon>Kitasatosporales</taxon>
        <taxon>Streptomycetaceae</taxon>
        <taxon>Actinacidiphila</taxon>
    </lineage>
</organism>
<dbReference type="Gene3D" id="3.10.129.10">
    <property type="entry name" value="Hotdog Thioesterase"/>
    <property type="match status" value="1"/>
</dbReference>
<sequence>MTGLYLEEFAPGQQWTSPGRTITETDVVNFAGLSGDYNPIHTDAEFCRGTPYGRRVVYGVLGMSVLTGLLDRIGVFIGTAVAMVKLTDWRFLAPVFIGDTVTFRMTVKTVRQTTDGSPGPVAVTCALLNQDGRTVQQGVMVVLVRSDRSSAASDRPPSTTCATPSAEAGAGLIGAR</sequence>
<dbReference type="Proteomes" id="UP001344658">
    <property type="component" value="Unassembled WGS sequence"/>
</dbReference>
<feature type="region of interest" description="Disordered" evidence="2">
    <location>
        <begin position="148"/>
        <end position="176"/>
    </location>
</feature>
<proteinExistence type="inferred from homology"/>
<name>A0ABU7PKG4_9ACTN</name>
<dbReference type="PANTHER" id="PTHR43664:SF1">
    <property type="entry name" value="BETA-METHYLMALYL-COA DEHYDRATASE"/>
    <property type="match status" value="1"/>
</dbReference>
<keyword evidence="5" id="KW-1185">Reference proteome</keyword>
<comment type="caution">
    <text evidence="4">The sequence shown here is derived from an EMBL/GenBank/DDBJ whole genome shotgun (WGS) entry which is preliminary data.</text>
</comment>
<protein>
    <submittedName>
        <fullName evidence="4">MaoC/PaaZ C-terminal domain-containing protein</fullName>
    </submittedName>
</protein>
<feature type="compositionally biased region" description="Low complexity" evidence="2">
    <location>
        <begin position="149"/>
        <end position="160"/>
    </location>
</feature>
<reference evidence="4 5" key="1">
    <citation type="submission" date="2023-12" db="EMBL/GenBank/DDBJ databases">
        <title>Streptomyces sp. V4-01.</title>
        <authorList>
            <person name="Somphong A."/>
            <person name="Phongsopitanun W."/>
        </authorList>
    </citation>
    <scope>NUCLEOTIDE SEQUENCE [LARGE SCALE GENOMIC DNA]</scope>
    <source>
        <strain evidence="4 5">V4-01</strain>
    </source>
</reference>
<evidence type="ECO:0000256" key="1">
    <source>
        <dbReference type="ARBA" id="ARBA00005254"/>
    </source>
</evidence>
<evidence type="ECO:0000256" key="2">
    <source>
        <dbReference type="SAM" id="MobiDB-lite"/>
    </source>
</evidence>
<evidence type="ECO:0000313" key="4">
    <source>
        <dbReference type="EMBL" id="MEE4545557.1"/>
    </source>
</evidence>
<dbReference type="PANTHER" id="PTHR43664">
    <property type="entry name" value="MONOAMINE OXIDASE-RELATED"/>
    <property type="match status" value="1"/>
</dbReference>
<dbReference type="InterPro" id="IPR052342">
    <property type="entry name" value="MCH/BMMD"/>
</dbReference>
<evidence type="ECO:0000313" key="5">
    <source>
        <dbReference type="Proteomes" id="UP001344658"/>
    </source>
</evidence>
<feature type="domain" description="MaoC-like" evidence="3">
    <location>
        <begin position="11"/>
        <end position="114"/>
    </location>
</feature>
<comment type="similarity">
    <text evidence="1">Belongs to the enoyl-CoA hydratase/isomerase family.</text>
</comment>
<evidence type="ECO:0000259" key="3">
    <source>
        <dbReference type="Pfam" id="PF01575"/>
    </source>
</evidence>
<dbReference type="EMBL" id="JAZEWV010000031">
    <property type="protein sequence ID" value="MEE4545557.1"/>
    <property type="molecule type" value="Genomic_DNA"/>
</dbReference>
<accession>A0ABU7PKG4</accession>
<dbReference type="Pfam" id="PF01575">
    <property type="entry name" value="MaoC_dehydratas"/>
    <property type="match status" value="1"/>
</dbReference>
<dbReference type="InterPro" id="IPR002539">
    <property type="entry name" value="MaoC-like_dom"/>
</dbReference>